<name>A0A7X5XCA2_STRMQ</name>
<dbReference type="Pfam" id="PF22953">
    <property type="entry name" value="SpnB_Rossmann"/>
    <property type="match status" value="1"/>
</dbReference>
<evidence type="ECO:0000256" key="4">
    <source>
        <dbReference type="ARBA" id="ARBA00023268"/>
    </source>
</evidence>
<dbReference type="SMART" id="SM00822">
    <property type="entry name" value="PKS_KR"/>
    <property type="match status" value="1"/>
</dbReference>
<dbReference type="PROSITE" id="PS50075">
    <property type="entry name" value="CARRIER"/>
    <property type="match status" value="1"/>
</dbReference>
<dbReference type="AlphaFoldDB" id="A0A7X5XCA2"/>
<dbReference type="InterPro" id="IPR055123">
    <property type="entry name" value="SpnB-like_Rossmann"/>
</dbReference>
<keyword evidence="3" id="KW-0808">Transferase</keyword>
<dbReference type="InterPro" id="IPR036291">
    <property type="entry name" value="NAD(P)-bd_dom_sf"/>
</dbReference>
<dbReference type="Gene3D" id="1.10.1200.10">
    <property type="entry name" value="ACP-like"/>
    <property type="match status" value="1"/>
</dbReference>
<dbReference type="SMART" id="SM00823">
    <property type="entry name" value="PKS_PP"/>
    <property type="match status" value="1"/>
</dbReference>
<comment type="caution">
    <text evidence="6">The sequence shown here is derived from an EMBL/GenBank/DDBJ whole genome shotgun (WGS) entry which is preliminary data.</text>
</comment>
<evidence type="ECO:0000259" key="5">
    <source>
        <dbReference type="PROSITE" id="PS50075"/>
    </source>
</evidence>
<dbReference type="Gene3D" id="3.40.50.720">
    <property type="entry name" value="NAD(P)-binding Rossmann-like Domain"/>
    <property type="match status" value="1"/>
</dbReference>
<dbReference type="InterPro" id="IPR050091">
    <property type="entry name" value="PKS_NRPS_Biosynth_Enz"/>
</dbReference>
<accession>A0A7X5XCA2</accession>
<dbReference type="GO" id="GO:0017000">
    <property type="term" value="P:antibiotic biosynthetic process"/>
    <property type="evidence" value="ECO:0007669"/>
    <property type="project" value="UniProtKB-ARBA"/>
</dbReference>
<dbReference type="EMBL" id="JAALLH010000002">
    <property type="protein sequence ID" value="NIY70591.1"/>
    <property type="molecule type" value="Genomic_DNA"/>
</dbReference>
<feature type="domain" description="Carrier" evidence="5">
    <location>
        <begin position="370"/>
        <end position="445"/>
    </location>
</feature>
<organism evidence="6 7">
    <name type="scientific">Streptomyces malaysiensis</name>
    <dbReference type="NCBI Taxonomy" id="92644"/>
    <lineage>
        <taxon>Bacteria</taxon>
        <taxon>Bacillati</taxon>
        <taxon>Actinomycetota</taxon>
        <taxon>Actinomycetes</taxon>
        <taxon>Kitasatosporales</taxon>
        <taxon>Streptomycetaceae</taxon>
        <taxon>Streptomyces</taxon>
        <taxon>Streptomyces violaceusniger group</taxon>
    </lineage>
</organism>
<dbReference type="InterPro" id="IPR057326">
    <property type="entry name" value="KR_dom"/>
</dbReference>
<dbReference type="PANTHER" id="PTHR43775">
    <property type="entry name" value="FATTY ACID SYNTHASE"/>
    <property type="match status" value="1"/>
</dbReference>
<dbReference type="FunFam" id="1.10.1200.10:FF:000007">
    <property type="entry name" value="Probable polyketide synthase pks17"/>
    <property type="match status" value="1"/>
</dbReference>
<dbReference type="InterPro" id="IPR020806">
    <property type="entry name" value="PKS_PP-bd"/>
</dbReference>
<gene>
    <name evidence="6" type="ORF">SMALB_8722</name>
</gene>
<dbReference type="PANTHER" id="PTHR43775:SF51">
    <property type="entry name" value="INACTIVE PHENOLPHTHIOCEROL SYNTHESIS POLYKETIDE SYNTHASE TYPE I PKS1-RELATED"/>
    <property type="match status" value="1"/>
</dbReference>
<dbReference type="SUPFAM" id="SSF51735">
    <property type="entry name" value="NAD(P)-binding Rossmann-fold domains"/>
    <property type="match status" value="2"/>
</dbReference>
<reference evidence="6 7" key="1">
    <citation type="submission" date="2020-02" db="EMBL/GenBank/DDBJ databases">
        <title>Streptomyces malaysiensis DSM14702 (JHCC583434, PFL_A843) Genome sequencing and assembly.</title>
        <authorList>
            <person name="Samborskyy M."/>
        </authorList>
    </citation>
    <scope>NUCLEOTIDE SEQUENCE [LARGE SCALE GENOMIC DNA]</scope>
    <source>
        <strain evidence="6 7">DSM 14702</strain>
    </source>
</reference>
<evidence type="ECO:0000256" key="3">
    <source>
        <dbReference type="ARBA" id="ARBA00022679"/>
    </source>
</evidence>
<dbReference type="Pfam" id="PF08659">
    <property type="entry name" value="KR"/>
    <property type="match status" value="1"/>
</dbReference>
<dbReference type="GO" id="GO:0031177">
    <property type="term" value="F:phosphopantetheine binding"/>
    <property type="evidence" value="ECO:0007669"/>
    <property type="project" value="InterPro"/>
</dbReference>
<dbReference type="GO" id="GO:0006633">
    <property type="term" value="P:fatty acid biosynthetic process"/>
    <property type="evidence" value="ECO:0007669"/>
    <property type="project" value="TreeGrafter"/>
</dbReference>
<dbReference type="InterPro" id="IPR009081">
    <property type="entry name" value="PP-bd_ACP"/>
</dbReference>
<dbReference type="SMART" id="SM01294">
    <property type="entry name" value="PKS_PP_betabranch"/>
    <property type="match status" value="1"/>
</dbReference>
<dbReference type="InterPro" id="IPR013968">
    <property type="entry name" value="PKS_KR"/>
</dbReference>
<keyword evidence="4" id="KW-0511">Multifunctional enzyme</keyword>
<dbReference type="InterPro" id="IPR006162">
    <property type="entry name" value="Ppantetheine_attach_site"/>
</dbReference>
<sequence length="526" mass="55220">MVVTRGAVGVEVVDPVGAVVWGLVRSAQSENPGRIVLVDVDDGPVSGEVLGRVVACGEPEVVVRGGVVSVPRLVRHRAEGAGASVGVGSVFDGLGTVVVTGGTGVLGGVVARHLVVVHGVRELLLLSRRGLGAPGAEGLVGELVGLGARVRVEACDVADRGALAGVLGSLEVPVRGVVHAAGVLDDGVLESLTVERVEAVLRPKVDAAVNLHELTDDLTAFVMFSSAAATLGSAGQGSYAAANAFLDALAHRRRAQGLPGLSLAWGLWEQSAGMAGSLEEADVRRMARGGVTALSHAEALELFDRALLETEPMLVPLRLNPSALRDVENVPAILRKLVRSPLRRVTDSGFDSSHTLRQRLSVMSDEERCSALLQLVLHHVAAVLGYGDSDAVGPARAFDELGFDSLTAVELRNRLSAATGLRLPSTLIFDYPTPAELAENLRTKLSDEEQSVATTIHGELDRLEPRLLVMGADDAGRLDISARLRALARKLESVGSADGRAEADRELESATADEIFDLLDNEFRKH</sequence>
<dbReference type="CDD" id="cd08956">
    <property type="entry name" value="KR_3_FAS_SDR_x"/>
    <property type="match status" value="1"/>
</dbReference>
<dbReference type="InterPro" id="IPR036736">
    <property type="entry name" value="ACP-like_sf"/>
</dbReference>
<proteinExistence type="predicted"/>
<keyword evidence="1" id="KW-0596">Phosphopantetheine</keyword>
<dbReference type="Pfam" id="PF00550">
    <property type="entry name" value="PP-binding"/>
    <property type="match status" value="1"/>
</dbReference>
<evidence type="ECO:0000256" key="2">
    <source>
        <dbReference type="ARBA" id="ARBA00022553"/>
    </source>
</evidence>
<dbReference type="GO" id="GO:0004312">
    <property type="term" value="F:fatty acid synthase activity"/>
    <property type="evidence" value="ECO:0007669"/>
    <property type="project" value="TreeGrafter"/>
</dbReference>
<evidence type="ECO:0000313" key="7">
    <source>
        <dbReference type="Proteomes" id="UP000536624"/>
    </source>
</evidence>
<evidence type="ECO:0000256" key="1">
    <source>
        <dbReference type="ARBA" id="ARBA00022450"/>
    </source>
</evidence>
<dbReference type="SUPFAM" id="SSF47336">
    <property type="entry name" value="ACP-like"/>
    <property type="match status" value="1"/>
</dbReference>
<dbReference type="PROSITE" id="PS00012">
    <property type="entry name" value="PHOSPHOPANTETHEINE"/>
    <property type="match status" value="1"/>
</dbReference>
<evidence type="ECO:0000313" key="6">
    <source>
        <dbReference type="EMBL" id="NIY70591.1"/>
    </source>
</evidence>
<keyword evidence="2" id="KW-0597">Phosphoprotein</keyword>
<protein>
    <submittedName>
        <fullName evidence="6">NysC</fullName>
    </submittedName>
</protein>
<dbReference type="Proteomes" id="UP000536624">
    <property type="component" value="Unassembled WGS sequence"/>
</dbReference>